<reference evidence="1" key="1">
    <citation type="submission" date="2021-02" db="EMBL/GenBank/DDBJ databases">
        <authorList>
            <person name="Dougan E. K."/>
            <person name="Rhodes N."/>
            <person name="Thang M."/>
            <person name="Chan C."/>
        </authorList>
    </citation>
    <scope>NUCLEOTIDE SEQUENCE</scope>
</reference>
<dbReference type="InterPro" id="IPR036397">
    <property type="entry name" value="RNaseH_sf"/>
</dbReference>
<accession>A0A813H1F4</accession>
<proteinExistence type="predicted"/>
<evidence type="ECO:0000313" key="1">
    <source>
        <dbReference type="EMBL" id="CAE8631464.1"/>
    </source>
</evidence>
<dbReference type="GO" id="GO:0003676">
    <property type="term" value="F:nucleic acid binding"/>
    <property type="evidence" value="ECO:0007669"/>
    <property type="project" value="InterPro"/>
</dbReference>
<organism evidence="1 2">
    <name type="scientific">Polarella glacialis</name>
    <name type="common">Dinoflagellate</name>
    <dbReference type="NCBI Taxonomy" id="89957"/>
    <lineage>
        <taxon>Eukaryota</taxon>
        <taxon>Sar</taxon>
        <taxon>Alveolata</taxon>
        <taxon>Dinophyceae</taxon>
        <taxon>Suessiales</taxon>
        <taxon>Suessiaceae</taxon>
        <taxon>Polarella</taxon>
    </lineage>
</organism>
<dbReference type="AlphaFoldDB" id="A0A813H1F4"/>
<comment type="caution">
    <text evidence="1">The sequence shown here is derived from an EMBL/GenBank/DDBJ whole genome shotgun (WGS) entry which is preliminary data.</text>
</comment>
<sequence>MSNIDLWRELHSLMESRAGDVVVSKVKGHASERDVRSGRVKREDKVGNDAAALLAVEGAKSHAVSASAVAAQKQRVAVIEDVQRMMLDISLPGPLLPKPYVLNVIVLATLPGM</sequence>
<dbReference type="Proteomes" id="UP000654075">
    <property type="component" value="Unassembled WGS sequence"/>
</dbReference>
<gene>
    <name evidence="1" type="ORF">PGLA1383_LOCUS47564</name>
</gene>
<dbReference type="OrthoDB" id="407198at2759"/>
<evidence type="ECO:0008006" key="3">
    <source>
        <dbReference type="Google" id="ProtNLM"/>
    </source>
</evidence>
<keyword evidence="2" id="KW-1185">Reference proteome</keyword>
<name>A0A813H1F4_POLGL</name>
<evidence type="ECO:0000313" key="2">
    <source>
        <dbReference type="Proteomes" id="UP000654075"/>
    </source>
</evidence>
<dbReference type="EMBL" id="CAJNNV010030133">
    <property type="protein sequence ID" value="CAE8631464.1"/>
    <property type="molecule type" value="Genomic_DNA"/>
</dbReference>
<dbReference type="Gene3D" id="3.30.420.10">
    <property type="entry name" value="Ribonuclease H-like superfamily/Ribonuclease H"/>
    <property type="match status" value="1"/>
</dbReference>
<protein>
    <recommendedName>
        <fullName evidence="3">RNase H type-1 domain-containing protein</fullName>
    </recommendedName>
</protein>